<dbReference type="PROSITE" id="PS00070">
    <property type="entry name" value="ALDEHYDE_DEHYDR_CYS"/>
    <property type="match status" value="1"/>
</dbReference>
<dbReference type="CDD" id="cd07106">
    <property type="entry name" value="ALDH_AldA-AAD23400"/>
    <property type="match status" value="1"/>
</dbReference>
<evidence type="ECO:0000256" key="3">
    <source>
        <dbReference type="ARBA" id="ARBA00024226"/>
    </source>
</evidence>
<sequence>MDFSRFSNIVNGLPRDSKATYHGTNPATGEALYDVPCASEQDLDDAVASAHKAFASWSKTDFEQRCRLVKDFAQAFLSYEAPMKDLLMKETGKPRYMADIEIRGSYASMIGTTTWTLPVETIEDDTKSATVRYVPLGVVGAICPWNFPLSLSLSKIAPALVAGCCVIVKPSPFTPYTTLKAVEIGHSLFPPGVLQVLGGDDKLGPRMVSHPDIQKISFTGSIPTGKKIMEVAARTLKRVTLELGGNDAAIVCPDVDIEKTAPAVVQAAFANSGQICVNSKRIYVHESIYKPFLSAMASVVKKMKVGDPFDEPIDLGPIQNSMQFDKVQEYFADCEEKGYEFVTGRRECRPAKGKGFFVQPTIIANPPNNSRVMAEEPFGPIVPVQPWSDEADVIERTNDTNTGLGASVWAKDVERAERIARQLDVGSIYINSPSRPDWRVYFSGHKESGIGGERGLQGLLAYCNAQAVHIYK</sequence>
<evidence type="ECO:0000313" key="8">
    <source>
        <dbReference type="EMBL" id="CAF9942551.1"/>
    </source>
</evidence>
<dbReference type="InterPro" id="IPR016160">
    <property type="entry name" value="Ald_DH_CS_CYS"/>
</dbReference>
<keyword evidence="2 6" id="KW-0560">Oxidoreductase</keyword>
<dbReference type="InterPro" id="IPR016161">
    <property type="entry name" value="Ald_DH/histidinol_DH"/>
</dbReference>
<evidence type="ECO:0000256" key="4">
    <source>
        <dbReference type="ARBA" id="ARBA00049194"/>
    </source>
</evidence>
<dbReference type="InterPro" id="IPR044086">
    <property type="entry name" value="LUC3-like"/>
</dbReference>
<dbReference type="InterPro" id="IPR029510">
    <property type="entry name" value="Ald_DH_CS_GLU"/>
</dbReference>
<dbReference type="AlphaFoldDB" id="A0A8H3J8A1"/>
<dbReference type="InterPro" id="IPR015590">
    <property type="entry name" value="Aldehyde_DH_dom"/>
</dbReference>
<feature type="active site" evidence="5">
    <location>
        <position position="242"/>
    </location>
</feature>
<feature type="domain" description="Aldehyde dehydrogenase" evidence="7">
    <location>
        <begin position="19"/>
        <end position="468"/>
    </location>
</feature>
<dbReference type="FunFam" id="3.40.309.10:FF:000009">
    <property type="entry name" value="Aldehyde dehydrogenase A"/>
    <property type="match status" value="1"/>
</dbReference>
<reference evidence="8" key="1">
    <citation type="submission" date="2021-03" db="EMBL/GenBank/DDBJ databases">
        <authorList>
            <person name="Tagirdzhanova G."/>
        </authorList>
    </citation>
    <scope>NUCLEOTIDE SEQUENCE</scope>
</reference>
<dbReference type="EMBL" id="CAJPDT010000194">
    <property type="protein sequence ID" value="CAF9942551.1"/>
    <property type="molecule type" value="Genomic_DNA"/>
</dbReference>
<dbReference type="Pfam" id="PF00171">
    <property type="entry name" value="Aldedh"/>
    <property type="match status" value="1"/>
</dbReference>
<dbReference type="InterPro" id="IPR016162">
    <property type="entry name" value="Ald_DH_N"/>
</dbReference>
<dbReference type="Gene3D" id="3.40.605.10">
    <property type="entry name" value="Aldehyde Dehydrogenase, Chain A, domain 1"/>
    <property type="match status" value="1"/>
</dbReference>
<dbReference type="Gene3D" id="3.40.309.10">
    <property type="entry name" value="Aldehyde Dehydrogenase, Chain A, domain 2"/>
    <property type="match status" value="1"/>
</dbReference>
<evidence type="ECO:0000256" key="1">
    <source>
        <dbReference type="ARBA" id="ARBA00009986"/>
    </source>
</evidence>
<dbReference type="FunFam" id="3.40.605.10:FF:000007">
    <property type="entry name" value="NAD/NADP-dependent betaine aldehyde dehydrogenase"/>
    <property type="match status" value="1"/>
</dbReference>
<organism evidence="8 9">
    <name type="scientific">Imshaugia aleurites</name>
    <dbReference type="NCBI Taxonomy" id="172621"/>
    <lineage>
        <taxon>Eukaryota</taxon>
        <taxon>Fungi</taxon>
        <taxon>Dikarya</taxon>
        <taxon>Ascomycota</taxon>
        <taxon>Pezizomycotina</taxon>
        <taxon>Lecanoromycetes</taxon>
        <taxon>OSLEUM clade</taxon>
        <taxon>Lecanoromycetidae</taxon>
        <taxon>Lecanorales</taxon>
        <taxon>Lecanorineae</taxon>
        <taxon>Parmeliaceae</taxon>
        <taxon>Imshaugia</taxon>
    </lineage>
</organism>
<evidence type="ECO:0000313" key="9">
    <source>
        <dbReference type="Proteomes" id="UP000664534"/>
    </source>
</evidence>
<dbReference type="Proteomes" id="UP000664534">
    <property type="component" value="Unassembled WGS sequence"/>
</dbReference>
<evidence type="ECO:0000256" key="2">
    <source>
        <dbReference type="ARBA" id="ARBA00023002"/>
    </source>
</evidence>
<keyword evidence="9" id="KW-1185">Reference proteome</keyword>
<proteinExistence type="inferred from homology"/>
<comment type="catalytic activity">
    <reaction evidence="4">
        <text>an aldehyde + NAD(+) + H2O = a carboxylate + NADH + 2 H(+)</text>
        <dbReference type="Rhea" id="RHEA:16185"/>
        <dbReference type="ChEBI" id="CHEBI:15377"/>
        <dbReference type="ChEBI" id="CHEBI:15378"/>
        <dbReference type="ChEBI" id="CHEBI:17478"/>
        <dbReference type="ChEBI" id="CHEBI:29067"/>
        <dbReference type="ChEBI" id="CHEBI:57540"/>
        <dbReference type="ChEBI" id="CHEBI:57945"/>
        <dbReference type="EC" id="1.2.1.3"/>
    </reaction>
</comment>
<dbReference type="PROSITE" id="PS00687">
    <property type="entry name" value="ALDEHYDE_DEHYDR_GLU"/>
    <property type="match status" value="1"/>
</dbReference>
<evidence type="ECO:0000259" key="7">
    <source>
        <dbReference type="Pfam" id="PF00171"/>
    </source>
</evidence>
<evidence type="ECO:0000256" key="5">
    <source>
        <dbReference type="PROSITE-ProRule" id="PRU10007"/>
    </source>
</evidence>
<evidence type="ECO:0000256" key="6">
    <source>
        <dbReference type="RuleBase" id="RU003345"/>
    </source>
</evidence>
<dbReference type="OrthoDB" id="310895at2759"/>
<dbReference type="InterPro" id="IPR016163">
    <property type="entry name" value="Ald_DH_C"/>
</dbReference>
<name>A0A8H3J8A1_9LECA</name>
<protein>
    <recommendedName>
        <fullName evidence="3">aldehyde dehydrogenase (NAD(+))</fullName>
        <ecNumber evidence="3">1.2.1.3</ecNumber>
    </recommendedName>
</protein>
<comment type="caution">
    <text evidence="8">The sequence shown here is derived from an EMBL/GenBank/DDBJ whole genome shotgun (WGS) entry which is preliminary data.</text>
</comment>
<accession>A0A8H3J8A1</accession>
<gene>
    <name evidence="8" type="ORF">IMSHALPRED_003877</name>
</gene>
<dbReference type="EC" id="1.2.1.3" evidence="3"/>
<comment type="similarity">
    <text evidence="1 6">Belongs to the aldehyde dehydrogenase family.</text>
</comment>
<dbReference type="PANTHER" id="PTHR11699">
    <property type="entry name" value="ALDEHYDE DEHYDROGENASE-RELATED"/>
    <property type="match status" value="1"/>
</dbReference>
<dbReference type="SUPFAM" id="SSF53720">
    <property type="entry name" value="ALDH-like"/>
    <property type="match status" value="1"/>
</dbReference>
<dbReference type="GO" id="GO:0004029">
    <property type="term" value="F:aldehyde dehydrogenase (NAD+) activity"/>
    <property type="evidence" value="ECO:0007669"/>
    <property type="project" value="UniProtKB-EC"/>
</dbReference>